<protein>
    <recommendedName>
        <fullName evidence="5">Conjugal transfer protein TrbL</fullName>
    </recommendedName>
</protein>
<evidence type="ECO:0000313" key="4">
    <source>
        <dbReference type="Proteomes" id="UP001410795"/>
    </source>
</evidence>
<feature type="region of interest" description="Disordered" evidence="1">
    <location>
        <begin position="298"/>
        <end position="396"/>
    </location>
</feature>
<comment type="caution">
    <text evidence="3">The sequence shown here is derived from an EMBL/GenBank/DDBJ whole genome shotgun (WGS) entry which is preliminary data.</text>
</comment>
<feature type="compositionally biased region" description="Gly residues" evidence="1">
    <location>
        <begin position="371"/>
        <end position="392"/>
    </location>
</feature>
<dbReference type="RefSeq" id="WP_221857825.1">
    <property type="nucleotide sequence ID" value="NZ_BAAAYV010000016.1"/>
</dbReference>
<feature type="compositionally biased region" description="Pro residues" evidence="1">
    <location>
        <begin position="453"/>
        <end position="463"/>
    </location>
</feature>
<feature type="transmembrane region" description="Helical" evidence="2">
    <location>
        <begin position="104"/>
        <end position="124"/>
    </location>
</feature>
<keyword evidence="4" id="KW-1185">Reference proteome</keyword>
<keyword evidence="2" id="KW-0472">Membrane</keyword>
<organism evidence="3 4">
    <name type="scientific">Microbacterium marinilacus</name>
    <dbReference type="NCBI Taxonomy" id="415209"/>
    <lineage>
        <taxon>Bacteria</taxon>
        <taxon>Bacillati</taxon>
        <taxon>Actinomycetota</taxon>
        <taxon>Actinomycetes</taxon>
        <taxon>Micrococcales</taxon>
        <taxon>Microbacteriaceae</taxon>
        <taxon>Microbacterium</taxon>
    </lineage>
</organism>
<gene>
    <name evidence="3" type="ORF">GCM10022202_27640</name>
</gene>
<evidence type="ECO:0000256" key="2">
    <source>
        <dbReference type="SAM" id="Phobius"/>
    </source>
</evidence>
<evidence type="ECO:0008006" key="5">
    <source>
        <dbReference type="Google" id="ProtNLM"/>
    </source>
</evidence>
<dbReference type="EMBL" id="BAAAYV010000016">
    <property type="protein sequence ID" value="GAA3664141.1"/>
    <property type="molecule type" value="Genomic_DNA"/>
</dbReference>
<name>A0ABP7BN96_9MICO</name>
<proteinExistence type="predicted"/>
<feature type="transmembrane region" description="Helical" evidence="2">
    <location>
        <begin position="224"/>
        <end position="243"/>
    </location>
</feature>
<feature type="transmembrane region" description="Helical" evidence="2">
    <location>
        <begin position="194"/>
        <end position="212"/>
    </location>
</feature>
<feature type="compositionally biased region" description="Pro residues" evidence="1">
    <location>
        <begin position="342"/>
        <end position="352"/>
    </location>
</feature>
<feature type="transmembrane region" description="Helical" evidence="2">
    <location>
        <begin position="255"/>
        <end position="279"/>
    </location>
</feature>
<sequence length="506" mass="49896">MAGICDVPIISNVCDTVGEGAATLISAPFDWLAQAIGHAASWLFQGVWWLFDTTTLVDLTDAGYIGVYNVIFGIGIFLMLIFFCLQLITGLIHRDPGSLSRAGIGLAKSVLGCFLVITLTATLLEVVDQLTIGVIQATGTTLEEMGGKIGVLIAGLTAINLTAPGAGAIITIFLSFLAICAAAIVWFSLLIRKALILVAVVMAPIALAGGSWDATRGWFGKWASFVLALIFSKLVIVVVFLVAINQVNAPIDLDLASIADPVAGIVLMFVAAFAPYMVYKFISFVGFDLHQVMSAEQEAKQSMNRPMPLPTKPDGDGPKKVLDGSGDGNPPGGNNGGGGGDTPPPPSQPGGPAPASAGAGGTGASGTAAAGSGGAAGAAGGGAAAGGAGAAGAGAAAGPVGLAVVGGATVVKGAAEAGPKAGNAIGQAAEGHADAASDGQAPPPNTPGNQPARPTPPSSPPPADAAQAPSPASTPPSSPPPPSSPKPPPRGDGGAPKPPLPPEPKP</sequence>
<feature type="region of interest" description="Disordered" evidence="1">
    <location>
        <begin position="423"/>
        <end position="506"/>
    </location>
</feature>
<reference evidence="4" key="1">
    <citation type="journal article" date="2019" name="Int. J. Syst. Evol. Microbiol.">
        <title>The Global Catalogue of Microorganisms (GCM) 10K type strain sequencing project: providing services to taxonomists for standard genome sequencing and annotation.</title>
        <authorList>
            <consortium name="The Broad Institute Genomics Platform"/>
            <consortium name="The Broad Institute Genome Sequencing Center for Infectious Disease"/>
            <person name="Wu L."/>
            <person name="Ma J."/>
        </authorList>
    </citation>
    <scope>NUCLEOTIDE SEQUENCE [LARGE SCALE GENOMIC DNA]</scope>
    <source>
        <strain evidence="4">JCM 16546</strain>
    </source>
</reference>
<keyword evidence="2" id="KW-0812">Transmembrane</keyword>
<feature type="compositionally biased region" description="Pro residues" evidence="1">
    <location>
        <begin position="472"/>
        <end position="506"/>
    </location>
</feature>
<feature type="transmembrane region" description="Helical" evidence="2">
    <location>
        <begin position="71"/>
        <end position="92"/>
    </location>
</feature>
<evidence type="ECO:0000256" key="1">
    <source>
        <dbReference type="SAM" id="MobiDB-lite"/>
    </source>
</evidence>
<accession>A0ABP7BN96</accession>
<feature type="compositionally biased region" description="Basic and acidic residues" evidence="1">
    <location>
        <begin position="313"/>
        <end position="322"/>
    </location>
</feature>
<feature type="transmembrane region" description="Helical" evidence="2">
    <location>
        <begin position="166"/>
        <end position="187"/>
    </location>
</feature>
<keyword evidence="2" id="KW-1133">Transmembrane helix</keyword>
<evidence type="ECO:0000313" key="3">
    <source>
        <dbReference type="EMBL" id="GAA3664141.1"/>
    </source>
</evidence>
<feature type="compositionally biased region" description="Gly residues" evidence="1">
    <location>
        <begin position="325"/>
        <end position="341"/>
    </location>
</feature>
<dbReference type="Proteomes" id="UP001410795">
    <property type="component" value="Unassembled WGS sequence"/>
</dbReference>